<dbReference type="EMBL" id="AP017378">
    <property type="protein sequence ID" value="BBD08532.1"/>
    <property type="molecule type" value="Genomic_DNA"/>
</dbReference>
<dbReference type="PRINTS" id="PR00344">
    <property type="entry name" value="BCTRLSENSOR"/>
</dbReference>
<dbReference type="PANTHER" id="PTHR45339:SF5">
    <property type="entry name" value="HISTIDINE KINASE"/>
    <property type="match status" value="1"/>
</dbReference>
<dbReference type="InterPro" id="IPR005467">
    <property type="entry name" value="His_kinase_dom"/>
</dbReference>
<feature type="transmembrane region" description="Helical" evidence="14">
    <location>
        <begin position="18"/>
        <end position="39"/>
    </location>
</feature>
<dbReference type="EC" id="2.7.13.3" evidence="3"/>
<evidence type="ECO:0000256" key="4">
    <source>
        <dbReference type="ARBA" id="ARBA00022553"/>
    </source>
</evidence>
<proteinExistence type="predicted"/>
<evidence type="ECO:0000256" key="3">
    <source>
        <dbReference type="ARBA" id="ARBA00012438"/>
    </source>
</evidence>
<keyword evidence="6" id="KW-0547">Nucleotide-binding</keyword>
<dbReference type="Gene3D" id="1.20.120.160">
    <property type="entry name" value="HPT domain"/>
    <property type="match status" value="1"/>
</dbReference>
<dbReference type="FunFam" id="1.10.287.130:FF:000002">
    <property type="entry name" value="Two-component osmosensing histidine kinase"/>
    <property type="match status" value="1"/>
</dbReference>
<dbReference type="InterPro" id="IPR001789">
    <property type="entry name" value="Sig_transdc_resp-reg_receiver"/>
</dbReference>
<dbReference type="PROSITE" id="PS50109">
    <property type="entry name" value="HIS_KIN"/>
    <property type="match status" value="1"/>
</dbReference>
<evidence type="ECO:0000256" key="11">
    <source>
        <dbReference type="ARBA" id="ARBA00068150"/>
    </source>
</evidence>
<dbReference type="GO" id="GO:0005524">
    <property type="term" value="F:ATP binding"/>
    <property type="evidence" value="ECO:0007669"/>
    <property type="project" value="UniProtKB-KW"/>
</dbReference>
<evidence type="ECO:0000256" key="5">
    <source>
        <dbReference type="ARBA" id="ARBA00022679"/>
    </source>
</evidence>
<dbReference type="FunFam" id="3.30.565.10:FF:000010">
    <property type="entry name" value="Sensor histidine kinase RcsC"/>
    <property type="match status" value="1"/>
</dbReference>
<dbReference type="InterPro" id="IPR011006">
    <property type="entry name" value="CheY-like_superfamily"/>
</dbReference>
<feature type="modified residue" description="4-aspartylphosphate" evidence="13">
    <location>
        <position position="719"/>
    </location>
</feature>
<dbReference type="Pfam" id="PF00672">
    <property type="entry name" value="HAMP"/>
    <property type="match status" value="1"/>
</dbReference>
<dbReference type="InterPro" id="IPR036097">
    <property type="entry name" value="HisK_dim/P_sf"/>
</dbReference>
<evidence type="ECO:0000256" key="8">
    <source>
        <dbReference type="ARBA" id="ARBA00022840"/>
    </source>
</evidence>
<dbReference type="CDD" id="cd06225">
    <property type="entry name" value="HAMP"/>
    <property type="match status" value="1"/>
</dbReference>
<dbReference type="InterPro" id="IPR008207">
    <property type="entry name" value="Sig_transdc_His_kin_Hpt_dom"/>
</dbReference>
<feature type="domain" description="HPt" evidence="18">
    <location>
        <begin position="810"/>
        <end position="896"/>
    </location>
</feature>
<keyword evidence="8" id="KW-0067">ATP-binding</keyword>
<dbReference type="InterPro" id="IPR036890">
    <property type="entry name" value="HATPase_C_sf"/>
</dbReference>
<keyword evidence="14" id="KW-1133">Transmembrane helix</keyword>
<dbReference type="InterPro" id="IPR003594">
    <property type="entry name" value="HATPase_dom"/>
</dbReference>
<evidence type="ECO:0000256" key="13">
    <source>
        <dbReference type="PROSITE-ProRule" id="PRU00169"/>
    </source>
</evidence>
<evidence type="ECO:0000256" key="12">
    <source>
        <dbReference type="PROSITE-ProRule" id="PRU00110"/>
    </source>
</evidence>
<evidence type="ECO:0000256" key="10">
    <source>
        <dbReference type="ARBA" id="ARBA00064003"/>
    </source>
</evidence>
<dbReference type="KEGG" id="dfl:DFE_1806"/>
<dbReference type="SUPFAM" id="SSF52172">
    <property type="entry name" value="CheY-like"/>
    <property type="match status" value="2"/>
</dbReference>
<dbReference type="SUPFAM" id="SSF47384">
    <property type="entry name" value="Homodimeric domain of signal transducing histidine kinase"/>
    <property type="match status" value="1"/>
</dbReference>
<comment type="subcellular location">
    <subcellularLocation>
        <location evidence="2">Membrane</location>
    </subcellularLocation>
</comment>
<dbReference type="Proteomes" id="UP000269883">
    <property type="component" value="Chromosome"/>
</dbReference>
<dbReference type="CDD" id="cd17546">
    <property type="entry name" value="REC_hyHK_CKI1_RcsC-like"/>
    <property type="match status" value="1"/>
</dbReference>
<dbReference type="PROSITE" id="PS50110">
    <property type="entry name" value="RESPONSE_REGULATORY"/>
    <property type="match status" value="1"/>
</dbReference>
<evidence type="ECO:0000256" key="9">
    <source>
        <dbReference type="ARBA" id="ARBA00023012"/>
    </source>
</evidence>
<dbReference type="PANTHER" id="PTHR45339">
    <property type="entry name" value="HYBRID SIGNAL TRANSDUCTION HISTIDINE KINASE J"/>
    <property type="match status" value="1"/>
</dbReference>
<feature type="domain" description="Histidine kinase" evidence="15">
    <location>
        <begin position="297"/>
        <end position="517"/>
    </location>
</feature>
<dbReference type="Pfam" id="PF00072">
    <property type="entry name" value="Response_reg"/>
    <property type="match status" value="1"/>
</dbReference>
<evidence type="ECO:0000256" key="7">
    <source>
        <dbReference type="ARBA" id="ARBA00022777"/>
    </source>
</evidence>
<evidence type="ECO:0000256" key="1">
    <source>
        <dbReference type="ARBA" id="ARBA00000085"/>
    </source>
</evidence>
<keyword evidence="14" id="KW-0472">Membrane</keyword>
<keyword evidence="7" id="KW-0418">Kinase</keyword>
<evidence type="ECO:0000259" key="17">
    <source>
        <dbReference type="PROSITE" id="PS50885"/>
    </source>
</evidence>
<comment type="catalytic activity">
    <reaction evidence="1">
        <text>ATP + protein L-histidine = ADP + protein N-phospho-L-histidine.</text>
        <dbReference type="EC" id="2.7.13.3"/>
    </reaction>
</comment>
<dbReference type="SMART" id="SM00388">
    <property type="entry name" value="HisKA"/>
    <property type="match status" value="1"/>
</dbReference>
<dbReference type="GO" id="GO:0005886">
    <property type="term" value="C:plasma membrane"/>
    <property type="evidence" value="ECO:0007669"/>
    <property type="project" value="UniProtKB-SubCell"/>
</dbReference>
<name>A0A2Z6AZ51_9BACT</name>
<dbReference type="CDD" id="cd00082">
    <property type="entry name" value="HisKA"/>
    <property type="match status" value="1"/>
</dbReference>
<evidence type="ECO:0000313" key="19">
    <source>
        <dbReference type="EMBL" id="BBD08532.1"/>
    </source>
</evidence>
<dbReference type="PROSITE" id="PS50885">
    <property type="entry name" value="HAMP"/>
    <property type="match status" value="1"/>
</dbReference>
<dbReference type="SMART" id="SM00304">
    <property type="entry name" value="HAMP"/>
    <property type="match status" value="1"/>
</dbReference>
<protein>
    <recommendedName>
        <fullName evidence="11">Sensory/regulatory protein RpfC</fullName>
        <ecNumber evidence="3">2.7.13.3</ecNumber>
    </recommendedName>
</protein>
<evidence type="ECO:0000259" key="18">
    <source>
        <dbReference type="PROSITE" id="PS50894"/>
    </source>
</evidence>
<reference evidence="19 20" key="1">
    <citation type="journal article" date="2018" name="Sci. Adv.">
        <title>Multi-heme cytochromes provide a pathway for survival in energy-limited environments.</title>
        <authorList>
            <person name="Deng X."/>
            <person name="Dohmae N."/>
            <person name="Nealson K.H."/>
            <person name="Hashimoto K."/>
            <person name="Okamoto A."/>
        </authorList>
    </citation>
    <scope>NUCLEOTIDE SEQUENCE [LARGE SCALE GENOMIC DNA]</scope>
    <source>
        <strain evidence="19 20">IS5</strain>
    </source>
</reference>
<dbReference type="GO" id="GO:0000155">
    <property type="term" value="F:phosphorelay sensor kinase activity"/>
    <property type="evidence" value="ECO:0007669"/>
    <property type="project" value="InterPro"/>
</dbReference>
<gene>
    <name evidence="19" type="primary">gacS</name>
    <name evidence="19" type="ORF">DFE_1806</name>
</gene>
<evidence type="ECO:0000256" key="2">
    <source>
        <dbReference type="ARBA" id="ARBA00004370"/>
    </source>
</evidence>
<dbReference type="Pfam" id="PF00512">
    <property type="entry name" value="HisKA"/>
    <property type="match status" value="1"/>
</dbReference>
<dbReference type="SMART" id="SM00448">
    <property type="entry name" value="REC"/>
    <property type="match status" value="1"/>
</dbReference>
<dbReference type="InterPro" id="IPR004358">
    <property type="entry name" value="Sig_transdc_His_kin-like_C"/>
</dbReference>
<keyword evidence="20" id="KW-1185">Reference proteome</keyword>
<accession>A0A2Z6AZ51</accession>
<dbReference type="Gene3D" id="1.10.287.130">
    <property type="match status" value="1"/>
</dbReference>
<dbReference type="SUPFAM" id="SSF47226">
    <property type="entry name" value="Histidine-containing phosphotransfer domain, HPT domain"/>
    <property type="match status" value="1"/>
</dbReference>
<dbReference type="AlphaFoldDB" id="A0A2Z6AZ51"/>
<dbReference type="InterPro" id="IPR003660">
    <property type="entry name" value="HAMP_dom"/>
</dbReference>
<keyword evidence="14" id="KW-0812">Transmembrane</keyword>
<feature type="modified residue" description="Phosphohistidine" evidence="12">
    <location>
        <position position="849"/>
    </location>
</feature>
<organism evidence="19 20">
    <name type="scientific">Desulfovibrio ferrophilus</name>
    <dbReference type="NCBI Taxonomy" id="241368"/>
    <lineage>
        <taxon>Bacteria</taxon>
        <taxon>Pseudomonadati</taxon>
        <taxon>Thermodesulfobacteriota</taxon>
        <taxon>Desulfovibrionia</taxon>
        <taxon>Desulfovibrionales</taxon>
        <taxon>Desulfovibrionaceae</taxon>
        <taxon>Desulfovibrio</taxon>
    </lineage>
</organism>
<keyword evidence="5" id="KW-0808">Transferase</keyword>
<keyword evidence="9" id="KW-0902">Two-component regulatory system</keyword>
<dbReference type="RefSeq" id="WP_172961688.1">
    <property type="nucleotide sequence ID" value="NZ_AP017378.1"/>
</dbReference>
<dbReference type="Gene3D" id="3.40.50.2300">
    <property type="match status" value="2"/>
</dbReference>
<dbReference type="InterPro" id="IPR003661">
    <property type="entry name" value="HisK_dim/P_dom"/>
</dbReference>
<evidence type="ECO:0000256" key="14">
    <source>
        <dbReference type="SAM" id="Phobius"/>
    </source>
</evidence>
<dbReference type="Pfam" id="PF01627">
    <property type="entry name" value="Hpt"/>
    <property type="match status" value="1"/>
</dbReference>
<evidence type="ECO:0000313" key="20">
    <source>
        <dbReference type="Proteomes" id="UP000269883"/>
    </source>
</evidence>
<dbReference type="SMART" id="SM00387">
    <property type="entry name" value="HATPase_c"/>
    <property type="match status" value="1"/>
</dbReference>
<dbReference type="SUPFAM" id="SSF55874">
    <property type="entry name" value="ATPase domain of HSP90 chaperone/DNA topoisomerase II/histidine kinase"/>
    <property type="match status" value="1"/>
</dbReference>
<evidence type="ECO:0000259" key="15">
    <source>
        <dbReference type="PROSITE" id="PS50109"/>
    </source>
</evidence>
<sequence length="902" mass="99239">MTSTKHTVSLADSIGTRLLMLVFAIYVIVTAALTAMHMYSEFDNTKTNVGHELRALVKTLNQGLGTAIYNVDDAQIRSILDGVMESPIVVGILIETEYQGNFTAGEISPLSTPEDTALLTYSDTIMYYEPGSSTIPMGTLTLHSSRSVILGKVWHSLMLILINSVLKTFALWVIFLWMSRAMLSRPLAKLTAAAREIDLDKLDNLTVDAGTKGRNELKVLEEAFNSMIEKLLRSRKQSERLTKSLREAGLQLGEYNRTLEEKVRERTRELNRVLEEVQKSRQTAEIANKAKSDFLASMSHEIRTPLNAIIGISDVLAETELTPEQNQYVNIFRNSGETLLSIINDILDFSKIEAGQVTLEHIPFSIEDVIENACDIMAPSAFDRGVELLCRVDPKIAQMIEGDPTRLHQILSNLISNAIKFTEHGEITVSATHSGGPNKGEILFSVLDTGIGIPEDKKEIIFESFTQADSSTTRLFGGTGLGLAICSRIVHLMNGRIWLEDNPEGGSLFQFTARFGVPIQVQRHQPLSFLRDARVLLVEPNRVCRQALSMDFESLGAEVHAFPDQRTALTIFEHNSEALGYDLILTTDGIQAENSLHPLAGLCASDGRILVLTSPQSGLLHGGDALASTEVALVKPFTHGKLMRALAESPAQQQKKQNVPSLPQATTGLSLLLAEDQAYNRKLIQFYLQGSLHTLIMAENGKQAVELFKAGQFDVVLMDMEMPIMDGYTATRLIRKHELETGQAAIPIIALTAHAFDEHVQKSASAGCSGHLTKPIKKHTFLQALENLTCGNNGNVPSTPEPDMNSAVTVDRAMRPLVEEFLTEVRTHIVSMRKASQQGDLESIRVTGHSLRGAGGGYGFNVITEYGRSLEAAAKADDATLIMDQIDRLEQHLDTVAIRYTD</sequence>
<dbReference type="Pfam" id="PF02518">
    <property type="entry name" value="HATPase_c"/>
    <property type="match status" value="1"/>
</dbReference>
<evidence type="ECO:0000259" key="16">
    <source>
        <dbReference type="PROSITE" id="PS50110"/>
    </source>
</evidence>
<dbReference type="Gene3D" id="6.10.340.10">
    <property type="match status" value="1"/>
</dbReference>
<feature type="transmembrane region" description="Helical" evidence="14">
    <location>
        <begin position="153"/>
        <end position="178"/>
    </location>
</feature>
<keyword evidence="4 13" id="KW-0597">Phosphoprotein</keyword>
<dbReference type="InterPro" id="IPR036641">
    <property type="entry name" value="HPT_dom_sf"/>
</dbReference>
<dbReference type="PROSITE" id="PS50894">
    <property type="entry name" value="HPT"/>
    <property type="match status" value="1"/>
</dbReference>
<feature type="domain" description="HAMP" evidence="17">
    <location>
        <begin position="181"/>
        <end position="236"/>
    </location>
</feature>
<evidence type="ECO:0000256" key="6">
    <source>
        <dbReference type="ARBA" id="ARBA00022741"/>
    </source>
</evidence>
<comment type="subunit">
    <text evidence="10">At low DSF concentrations, interacts with RpfF.</text>
</comment>
<dbReference type="Gene3D" id="3.30.565.10">
    <property type="entry name" value="Histidine kinase-like ATPase, C-terminal domain"/>
    <property type="match status" value="1"/>
</dbReference>
<feature type="domain" description="Response regulatory" evidence="16">
    <location>
        <begin position="670"/>
        <end position="789"/>
    </location>
</feature>
<dbReference type="CDD" id="cd16922">
    <property type="entry name" value="HATPase_EvgS-ArcB-TorS-like"/>
    <property type="match status" value="1"/>
</dbReference>